<accession>A0A1C0A602</accession>
<name>A0A1C0A602_9FIRM</name>
<reference evidence="2" key="1">
    <citation type="submission" date="2016-07" db="EMBL/GenBank/DDBJ databases">
        <authorList>
            <person name="Florea S."/>
            <person name="Webb J.S."/>
            <person name="Jaromczyk J."/>
            <person name="Schardl C.L."/>
        </authorList>
    </citation>
    <scope>NUCLEOTIDE SEQUENCE [LARGE SCALE GENOMIC DNA]</scope>
    <source>
        <strain evidence="2">Z6</strain>
    </source>
</reference>
<evidence type="ECO:0000313" key="2">
    <source>
        <dbReference type="Proteomes" id="UP000093514"/>
    </source>
</evidence>
<dbReference type="Proteomes" id="UP000093514">
    <property type="component" value="Unassembled WGS sequence"/>
</dbReference>
<dbReference type="OrthoDB" id="9845665at2"/>
<sequence>MICYYKLKDLTEDFEVNKNFLQDYLKELNTNNLLIKDNNNYSLQSKSLIKLLDLIEKKQAPFEIPLLSFIICHRFKELIKNNNIILQFTNRSKIIHQRDLSNFEELPESLKKGYYQFANKVLAWVKTKLFSDNLTKIIIDRVADSNNKQASTNIRITFYEGTQVDDLYLIIQKEMNNLKELKLNQPKNQIKSNNYLLAQFRDILNNSKNILYDMAELLVQINDEQHIRQIFKLITGIESSYRIVTLPELMVVGFNKLSLPSKLEINYDNNTLGLNFDNGCSFICQLEHNNNDKKLIINLADLPKDLELIAL</sequence>
<dbReference type="RefSeq" id="WP_068719451.1">
    <property type="nucleotide sequence ID" value="NZ_LWDV01000010.1"/>
</dbReference>
<dbReference type="EMBL" id="LWDV01000010">
    <property type="protein sequence ID" value="OCL25539.1"/>
    <property type="molecule type" value="Genomic_DNA"/>
</dbReference>
<gene>
    <name evidence="1" type="ORF">U472_14465</name>
</gene>
<organism evidence="1 2">
    <name type="scientific">Orenia metallireducens</name>
    <dbReference type="NCBI Taxonomy" id="1413210"/>
    <lineage>
        <taxon>Bacteria</taxon>
        <taxon>Bacillati</taxon>
        <taxon>Bacillota</taxon>
        <taxon>Clostridia</taxon>
        <taxon>Halanaerobiales</taxon>
        <taxon>Halobacteroidaceae</taxon>
        <taxon>Orenia</taxon>
    </lineage>
</organism>
<comment type="caution">
    <text evidence="1">The sequence shown here is derived from an EMBL/GenBank/DDBJ whole genome shotgun (WGS) entry which is preliminary data.</text>
</comment>
<protein>
    <submittedName>
        <fullName evidence="1">Uncharacterized protein</fullName>
    </submittedName>
</protein>
<dbReference type="AlphaFoldDB" id="A0A1C0A602"/>
<proteinExistence type="predicted"/>
<evidence type="ECO:0000313" key="1">
    <source>
        <dbReference type="EMBL" id="OCL25539.1"/>
    </source>
</evidence>
<reference evidence="1 2" key="2">
    <citation type="submission" date="2016-08" db="EMBL/GenBank/DDBJ databases">
        <title>Orenia metallireducens sp. nov. strain Z6, a Novel Metal-reducing Firmicute from the Deep Subsurface.</title>
        <authorList>
            <person name="Maxim B.I."/>
            <person name="Kenneth K."/>
            <person name="Flynn T.M."/>
            <person name="Oloughlin E.J."/>
            <person name="Locke R.A."/>
            <person name="Weber J.R."/>
            <person name="Egan S.M."/>
            <person name="Mackie R.I."/>
            <person name="Cann I.K."/>
        </authorList>
    </citation>
    <scope>NUCLEOTIDE SEQUENCE [LARGE SCALE GENOMIC DNA]</scope>
    <source>
        <strain evidence="1 2">Z6</strain>
    </source>
</reference>
<keyword evidence="2" id="KW-1185">Reference proteome</keyword>